<evidence type="ECO:0000259" key="14">
    <source>
        <dbReference type="SMART" id="SM00840"/>
    </source>
</evidence>
<protein>
    <recommendedName>
        <fullName evidence="13">Cysteine--tRNA ligase</fullName>
        <ecNumber evidence="13">6.1.1.16</ecNumber>
    </recommendedName>
    <alternativeName>
        <fullName evidence="13">Cysteinyl-tRNA synthetase</fullName>
        <shortName evidence="13">CysRS</shortName>
    </alternativeName>
</protein>
<dbReference type="GO" id="GO:0005829">
    <property type="term" value="C:cytosol"/>
    <property type="evidence" value="ECO:0007669"/>
    <property type="project" value="TreeGrafter"/>
</dbReference>
<feature type="domain" description="Cysteinyl-tRNA synthetase class Ia DALR" evidence="14">
    <location>
        <begin position="344"/>
        <end position="394"/>
    </location>
</feature>
<dbReference type="GO" id="GO:0006423">
    <property type="term" value="P:cysteinyl-tRNA aminoacylation"/>
    <property type="evidence" value="ECO:0007669"/>
    <property type="project" value="UniProtKB-UniRule"/>
</dbReference>
<dbReference type="PANTHER" id="PTHR10890:SF3">
    <property type="entry name" value="CYSTEINE--TRNA LIGASE, CYTOPLASMIC"/>
    <property type="match status" value="1"/>
</dbReference>
<evidence type="ECO:0000256" key="2">
    <source>
        <dbReference type="ARBA" id="ARBA00005594"/>
    </source>
</evidence>
<evidence type="ECO:0000256" key="5">
    <source>
        <dbReference type="ARBA" id="ARBA00022598"/>
    </source>
</evidence>
<reference evidence="15" key="1">
    <citation type="submission" date="2020-02" db="EMBL/GenBank/DDBJ databases">
        <authorList>
            <person name="Meier V. D."/>
        </authorList>
    </citation>
    <scope>NUCLEOTIDE SEQUENCE</scope>
    <source>
        <strain evidence="15">AVDCRST_MAG30</strain>
    </source>
</reference>
<feature type="short sequence motif" description="'KMSKS' region" evidence="13">
    <location>
        <begin position="269"/>
        <end position="273"/>
    </location>
</feature>
<evidence type="ECO:0000256" key="6">
    <source>
        <dbReference type="ARBA" id="ARBA00022723"/>
    </source>
</evidence>
<comment type="subcellular location">
    <subcellularLocation>
        <location evidence="1 13">Cytoplasm</location>
    </subcellularLocation>
</comment>
<dbReference type="Gene3D" id="3.40.50.620">
    <property type="entry name" value="HUPs"/>
    <property type="match status" value="1"/>
</dbReference>
<dbReference type="GO" id="GO:0005524">
    <property type="term" value="F:ATP binding"/>
    <property type="evidence" value="ECO:0007669"/>
    <property type="project" value="UniProtKB-UniRule"/>
</dbReference>
<proteinExistence type="inferred from homology"/>
<dbReference type="EMBL" id="CADCVS010000393">
    <property type="protein sequence ID" value="CAA9521215.1"/>
    <property type="molecule type" value="Genomic_DNA"/>
</dbReference>
<keyword evidence="11 13" id="KW-0030">Aminoacyl-tRNA synthetase</keyword>
<dbReference type="Gene3D" id="1.20.120.1910">
    <property type="entry name" value="Cysteine-tRNA ligase, C-terminal anti-codon recognition domain"/>
    <property type="match status" value="1"/>
</dbReference>
<dbReference type="SUPFAM" id="SSF52374">
    <property type="entry name" value="Nucleotidylyl transferase"/>
    <property type="match status" value="1"/>
</dbReference>
<evidence type="ECO:0000256" key="7">
    <source>
        <dbReference type="ARBA" id="ARBA00022741"/>
    </source>
</evidence>
<keyword evidence="8 13" id="KW-0862">Zinc</keyword>
<dbReference type="CDD" id="cd00672">
    <property type="entry name" value="CysRS_core"/>
    <property type="match status" value="1"/>
</dbReference>
<feature type="short sequence motif" description="'HIGH' region" evidence="13">
    <location>
        <begin position="32"/>
        <end position="42"/>
    </location>
</feature>
<dbReference type="PANTHER" id="PTHR10890">
    <property type="entry name" value="CYSTEINYL-TRNA SYNTHETASE"/>
    <property type="match status" value="1"/>
</dbReference>
<feature type="binding site" evidence="13">
    <location>
        <position position="211"/>
    </location>
    <ligand>
        <name>Zn(2+)</name>
        <dbReference type="ChEBI" id="CHEBI:29105"/>
    </ligand>
</feature>
<evidence type="ECO:0000256" key="9">
    <source>
        <dbReference type="ARBA" id="ARBA00022840"/>
    </source>
</evidence>
<name>A0A6J4TEB3_9ACTN</name>
<dbReference type="InterPro" id="IPR009080">
    <property type="entry name" value="tRNAsynth_Ia_anticodon-bd"/>
</dbReference>
<dbReference type="InterPro" id="IPR024909">
    <property type="entry name" value="Cys-tRNA/MSH_ligase"/>
</dbReference>
<dbReference type="HAMAP" id="MF_00041">
    <property type="entry name" value="Cys_tRNA_synth"/>
    <property type="match status" value="1"/>
</dbReference>
<keyword evidence="7 13" id="KW-0547">Nucleotide-binding</keyword>
<keyword evidence="10 13" id="KW-0648">Protein biosynthesis</keyword>
<dbReference type="GO" id="GO:0008270">
    <property type="term" value="F:zinc ion binding"/>
    <property type="evidence" value="ECO:0007669"/>
    <property type="project" value="UniProtKB-UniRule"/>
</dbReference>
<dbReference type="Pfam" id="PF01406">
    <property type="entry name" value="tRNA-synt_1e"/>
    <property type="match status" value="1"/>
</dbReference>
<dbReference type="GO" id="GO:0004817">
    <property type="term" value="F:cysteine-tRNA ligase activity"/>
    <property type="evidence" value="ECO:0007669"/>
    <property type="project" value="UniProtKB-UniRule"/>
</dbReference>
<feature type="binding site" evidence="13">
    <location>
        <position position="240"/>
    </location>
    <ligand>
        <name>Zn(2+)</name>
        <dbReference type="ChEBI" id="CHEBI:29105"/>
    </ligand>
</feature>
<comment type="catalytic activity">
    <reaction evidence="12 13">
        <text>tRNA(Cys) + L-cysteine + ATP = L-cysteinyl-tRNA(Cys) + AMP + diphosphate</text>
        <dbReference type="Rhea" id="RHEA:17773"/>
        <dbReference type="Rhea" id="RHEA-COMP:9661"/>
        <dbReference type="Rhea" id="RHEA-COMP:9679"/>
        <dbReference type="ChEBI" id="CHEBI:30616"/>
        <dbReference type="ChEBI" id="CHEBI:33019"/>
        <dbReference type="ChEBI" id="CHEBI:35235"/>
        <dbReference type="ChEBI" id="CHEBI:78442"/>
        <dbReference type="ChEBI" id="CHEBI:78517"/>
        <dbReference type="ChEBI" id="CHEBI:456215"/>
        <dbReference type="EC" id="6.1.1.16"/>
    </reaction>
</comment>
<dbReference type="Pfam" id="PF09190">
    <property type="entry name" value="DALR_2"/>
    <property type="match status" value="1"/>
</dbReference>
<keyword evidence="5 13" id="KW-0436">Ligase</keyword>
<evidence type="ECO:0000256" key="4">
    <source>
        <dbReference type="ARBA" id="ARBA00022490"/>
    </source>
</evidence>
<comment type="similarity">
    <text evidence="2 13">Belongs to the class-I aminoacyl-tRNA synthetase family.</text>
</comment>
<feature type="binding site" evidence="13">
    <location>
        <position position="236"/>
    </location>
    <ligand>
        <name>Zn(2+)</name>
        <dbReference type="ChEBI" id="CHEBI:29105"/>
    </ligand>
</feature>
<organism evidence="15">
    <name type="scientific">uncultured Solirubrobacteraceae bacterium</name>
    <dbReference type="NCBI Taxonomy" id="1162706"/>
    <lineage>
        <taxon>Bacteria</taxon>
        <taxon>Bacillati</taxon>
        <taxon>Actinomycetota</taxon>
        <taxon>Thermoleophilia</taxon>
        <taxon>Solirubrobacterales</taxon>
        <taxon>Solirubrobacteraceae</taxon>
        <taxon>environmental samples</taxon>
    </lineage>
</organism>
<comment type="cofactor">
    <cofactor evidence="13">
        <name>Zn(2+)</name>
        <dbReference type="ChEBI" id="CHEBI:29105"/>
    </cofactor>
    <text evidence="13">Binds 1 zinc ion per subunit.</text>
</comment>
<feature type="binding site" evidence="13">
    <location>
        <position position="272"/>
    </location>
    <ligand>
        <name>ATP</name>
        <dbReference type="ChEBI" id="CHEBI:30616"/>
    </ligand>
</feature>
<comment type="subunit">
    <text evidence="3 13">Monomer.</text>
</comment>
<evidence type="ECO:0000256" key="8">
    <source>
        <dbReference type="ARBA" id="ARBA00022833"/>
    </source>
</evidence>
<evidence type="ECO:0000256" key="13">
    <source>
        <dbReference type="HAMAP-Rule" id="MF_00041"/>
    </source>
</evidence>
<gene>
    <name evidence="13" type="primary">cysS</name>
    <name evidence="15" type="ORF">AVDCRST_MAG30-3056</name>
</gene>
<evidence type="ECO:0000256" key="11">
    <source>
        <dbReference type="ARBA" id="ARBA00023146"/>
    </source>
</evidence>
<dbReference type="AlphaFoldDB" id="A0A6J4TEB3"/>
<dbReference type="InterPro" id="IPR014729">
    <property type="entry name" value="Rossmann-like_a/b/a_fold"/>
</dbReference>
<keyword evidence="4 13" id="KW-0963">Cytoplasm</keyword>
<evidence type="ECO:0000256" key="1">
    <source>
        <dbReference type="ARBA" id="ARBA00004496"/>
    </source>
</evidence>
<dbReference type="InterPro" id="IPR032678">
    <property type="entry name" value="tRNA-synt_1_cat_dom"/>
</dbReference>
<accession>A0A6J4TEB3</accession>
<dbReference type="InterPro" id="IPR056411">
    <property type="entry name" value="CysS_C"/>
</dbReference>
<feature type="binding site" evidence="13">
    <location>
        <position position="30"/>
    </location>
    <ligand>
        <name>Zn(2+)</name>
        <dbReference type="ChEBI" id="CHEBI:29105"/>
    </ligand>
</feature>
<evidence type="ECO:0000313" key="15">
    <source>
        <dbReference type="EMBL" id="CAA9521215.1"/>
    </source>
</evidence>
<dbReference type="EC" id="6.1.1.16" evidence="13"/>
<dbReference type="SUPFAM" id="SSF47323">
    <property type="entry name" value="Anticodon-binding domain of a subclass of class I aminoacyl-tRNA synthetases"/>
    <property type="match status" value="1"/>
</dbReference>
<dbReference type="Pfam" id="PF23493">
    <property type="entry name" value="CysS_C"/>
    <property type="match status" value="1"/>
</dbReference>
<evidence type="ECO:0000256" key="3">
    <source>
        <dbReference type="ARBA" id="ARBA00011245"/>
    </source>
</evidence>
<dbReference type="InterPro" id="IPR015803">
    <property type="entry name" value="Cys-tRNA-ligase"/>
</dbReference>
<dbReference type="PRINTS" id="PR00983">
    <property type="entry name" value="TRNASYNTHCYS"/>
</dbReference>
<dbReference type="NCBIfam" id="TIGR00435">
    <property type="entry name" value="cysS"/>
    <property type="match status" value="1"/>
</dbReference>
<keyword evidence="6 13" id="KW-0479">Metal-binding</keyword>
<dbReference type="SMART" id="SM00840">
    <property type="entry name" value="DALR_2"/>
    <property type="match status" value="1"/>
</dbReference>
<evidence type="ECO:0000256" key="12">
    <source>
        <dbReference type="ARBA" id="ARBA00047398"/>
    </source>
</evidence>
<sequence>MRDIRLHDTRSGAVVPLEPRDPGKVGIYSCGPTVYSRIHVGNARPYIVPTQLKRFLEHQGLDVTLVINLTDINDKIYTAAADAGVESAALAREMVAHYRADTDRLEIGRPDHEPLASETIGPIVELIEALVERGHAYPAGGDVYFSVRSLPGYGELSGRDVDAMDQGEGVEGADRKRDPLDFALWKAHKPGEDTVWDSPWGRGRPGWHIECSAMAESLLGVGFDIHSGGIDLAFPHHENEAAQTRGARGAELARIWMHNGMLQLGDAEKMSKSLGNIRGLGEALDEVGRDALLMYMSGGHYRQPLAYDHERLAEAAARVARVREAARQLEAGPSPEDMAPMRDAFLDALADDFNTARALAAVFDWIREANRRGSGVGDGHLREMLGILGLENLLDADEAAAPPEAVELAERRTQARAARDFAEADRLRDELRAMGWEVRDGPDGAELVPAG</sequence>
<dbReference type="InterPro" id="IPR015273">
    <property type="entry name" value="Cys-tRNA-synt_Ia_DALR"/>
</dbReference>
<evidence type="ECO:0000256" key="10">
    <source>
        <dbReference type="ARBA" id="ARBA00022917"/>
    </source>
</evidence>
<keyword evidence="9 13" id="KW-0067">ATP-binding</keyword>